<evidence type="ECO:0000313" key="3">
    <source>
        <dbReference type="EMBL" id="QVI64157.1"/>
    </source>
</evidence>
<evidence type="ECO:0000259" key="2">
    <source>
        <dbReference type="Pfam" id="PF00857"/>
    </source>
</evidence>
<organism evidence="3 4">
    <name type="scientific">Cellulomonas wangleii</name>
    <dbReference type="NCBI Taxonomy" id="2816956"/>
    <lineage>
        <taxon>Bacteria</taxon>
        <taxon>Bacillati</taxon>
        <taxon>Actinomycetota</taxon>
        <taxon>Actinomycetes</taxon>
        <taxon>Micrococcales</taxon>
        <taxon>Cellulomonadaceae</taxon>
        <taxon>Cellulomonas</taxon>
    </lineage>
</organism>
<dbReference type="InterPro" id="IPR036380">
    <property type="entry name" value="Isochorismatase-like_sf"/>
</dbReference>
<dbReference type="Pfam" id="PF00857">
    <property type="entry name" value="Isochorismatase"/>
    <property type="match status" value="1"/>
</dbReference>
<protein>
    <submittedName>
        <fullName evidence="3">Isochorismatase family protein</fullName>
    </submittedName>
</protein>
<dbReference type="Proteomes" id="UP000677804">
    <property type="component" value="Chromosome"/>
</dbReference>
<dbReference type="PANTHER" id="PTHR43540:SF9">
    <property type="entry name" value="FAMILY HYDROLASE, PUTATIVE (AFU_ORTHOLOGUE AFUA_2G08700)-RELATED"/>
    <property type="match status" value="1"/>
</dbReference>
<reference evidence="3 4" key="1">
    <citation type="submission" date="2021-05" db="EMBL/GenBank/DDBJ databases">
        <title>Novel species in genus Cellulomonas.</title>
        <authorList>
            <person name="Zhang G."/>
        </authorList>
    </citation>
    <scope>NUCLEOTIDE SEQUENCE [LARGE SCALE GENOMIC DNA]</scope>
    <source>
        <strain evidence="4">zg-ZUI222</strain>
    </source>
</reference>
<dbReference type="InterPro" id="IPR000868">
    <property type="entry name" value="Isochorismatase-like_dom"/>
</dbReference>
<dbReference type="PANTHER" id="PTHR43540">
    <property type="entry name" value="PEROXYUREIDOACRYLATE/UREIDOACRYLATE AMIDOHYDROLASE-RELATED"/>
    <property type="match status" value="1"/>
</dbReference>
<dbReference type="SUPFAM" id="SSF52499">
    <property type="entry name" value="Isochorismatase-like hydrolases"/>
    <property type="match status" value="1"/>
</dbReference>
<dbReference type="Gene3D" id="3.40.1160.10">
    <property type="entry name" value="Acetylglutamate kinase-like"/>
    <property type="match status" value="1"/>
</dbReference>
<keyword evidence="1" id="KW-0378">Hydrolase</keyword>
<sequence>MGPKVESALQFVTDGARRAVVTSLPRLRDALAGRSGTLLTARAGPGTHAPAPRTPTPGGPVITLPADPFPFVLDPRQVALLCIDFQRDFMEAGGFGESLGNDVSRLRGTIEPTSRVLAAFRSRGWPVIHTREGHRPDLADLFPAKRDRGSPTLRIGEDGPMGRLLVRGSAGHGIVPELAPVEGEVVLDKPGKGAFYATDLETVLRARGITSLVVTGVTTEVCVQTTVREANDRGFESLVLSDCTASYFPQFHRSALDMFCAQGGIVGWVGTSDALLTALRTTTHEEVPR</sequence>
<dbReference type="InterPro" id="IPR036393">
    <property type="entry name" value="AceGlu_kinase-like_sf"/>
</dbReference>
<keyword evidence="4" id="KW-1185">Reference proteome</keyword>
<accession>A0ABX8DCN6</accession>
<dbReference type="Gene3D" id="3.40.50.850">
    <property type="entry name" value="Isochorismatase-like"/>
    <property type="match status" value="1"/>
</dbReference>
<evidence type="ECO:0000313" key="4">
    <source>
        <dbReference type="Proteomes" id="UP000677804"/>
    </source>
</evidence>
<name>A0ABX8DCN6_9CELL</name>
<proteinExistence type="predicted"/>
<gene>
    <name evidence="3" type="ORF">KG103_07300</name>
</gene>
<dbReference type="EMBL" id="CP074405">
    <property type="protein sequence ID" value="QVI64157.1"/>
    <property type="molecule type" value="Genomic_DNA"/>
</dbReference>
<feature type="domain" description="Isochorismatase-like" evidence="2">
    <location>
        <begin position="79"/>
        <end position="266"/>
    </location>
</feature>
<dbReference type="InterPro" id="IPR050272">
    <property type="entry name" value="Isochorismatase-like_hydrls"/>
</dbReference>
<dbReference type="CDD" id="cd00431">
    <property type="entry name" value="cysteine_hydrolases"/>
    <property type="match status" value="1"/>
</dbReference>
<evidence type="ECO:0000256" key="1">
    <source>
        <dbReference type="ARBA" id="ARBA00022801"/>
    </source>
</evidence>